<protein>
    <recommendedName>
        <fullName evidence="4">HTH gntR-type domain-containing protein</fullName>
    </recommendedName>
</protein>
<dbReference type="Pfam" id="PF07729">
    <property type="entry name" value="FCD"/>
    <property type="match status" value="1"/>
</dbReference>
<dbReference type="SUPFAM" id="SSF46785">
    <property type="entry name" value="Winged helix' DNA-binding domain"/>
    <property type="match status" value="1"/>
</dbReference>
<feature type="domain" description="HTH gntR-type" evidence="4">
    <location>
        <begin position="17"/>
        <end position="84"/>
    </location>
</feature>
<dbReference type="InterPro" id="IPR036390">
    <property type="entry name" value="WH_DNA-bd_sf"/>
</dbReference>
<dbReference type="Proteomes" id="UP000214603">
    <property type="component" value="Unassembled WGS sequence"/>
</dbReference>
<proteinExistence type="predicted"/>
<dbReference type="Gene3D" id="1.10.10.10">
    <property type="entry name" value="Winged helix-like DNA-binding domain superfamily/Winged helix DNA-binding domain"/>
    <property type="match status" value="1"/>
</dbReference>
<dbReference type="Gene3D" id="1.20.120.530">
    <property type="entry name" value="GntR ligand-binding domain-like"/>
    <property type="match status" value="1"/>
</dbReference>
<sequence>MRSMADNTTSLAFLQSASLPTLLKEQIEQMILNGELSAGQRINELALAHRFGTSRSPIREACRQLEQAGLVEVIKNRGVFVRSVDVDQALDIYEIRGALAQLAGGLIAKRATEEDIAALRAMVERMQGLAAAGNIEEYYHLNIAFHTRLVECSRNERLLEMLQGTDKELHLYRHRSLVQPQGLIISNQEHYDIVQAVAAHDVKRAQSAFKKHVLNGKQRAIAAMAKGQRVDEGQVADGDGDCQVDCRIS</sequence>
<keyword evidence="2" id="KW-0238">DNA-binding</keyword>
<accession>A0A225M873</accession>
<dbReference type="Pfam" id="PF00392">
    <property type="entry name" value="GntR"/>
    <property type="match status" value="1"/>
</dbReference>
<dbReference type="InterPro" id="IPR036388">
    <property type="entry name" value="WH-like_DNA-bd_sf"/>
</dbReference>
<dbReference type="CDD" id="cd07377">
    <property type="entry name" value="WHTH_GntR"/>
    <property type="match status" value="1"/>
</dbReference>
<evidence type="ECO:0000313" key="6">
    <source>
        <dbReference type="Proteomes" id="UP000214603"/>
    </source>
</evidence>
<dbReference type="GO" id="GO:0003700">
    <property type="term" value="F:DNA-binding transcription factor activity"/>
    <property type="evidence" value="ECO:0007669"/>
    <property type="project" value="InterPro"/>
</dbReference>
<gene>
    <name evidence="5" type="ORF">CEY11_16645</name>
</gene>
<dbReference type="SMART" id="SM00345">
    <property type="entry name" value="HTH_GNTR"/>
    <property type="match status" value="1"/>
</dbReference>
<dbReference type="SUPFAM" id="SSF48008">
    <property type="entry name" value="GntR ligand-binding domain-like"/>
    <property type="match status" value="1"/>
</dbReference>
<name>A0A225M873_9BURK</name>
<dbReference type="PANTHER" id="PTHR43537:SF45">
    <property type="entry name" value="GNTR FAMILY REGULATORY PROTEIN"/>
    <property type="match status" value="1"/>
</dbReference>
<organism evidence="5 6">
    <name type="scientific">Candidimonas nitroreducens</name>
    <dbReference type="NCBI Taxonomy" id="683354"/>
    <lineage>
        <taxon>Bacteria</taxon>
        <taxon>Pseudomonadati</taxon>
        <taxon>Pseudomonadota</taxon>
        <taxon>Betaproteobacteria</taxon>
        <taxon>Burkholderiales</taxon>
        <taxon>Alcaligenaceae</taxon>
        <taxon>Candidimonas</taxon>
    </lineage>
</organism>
<evidence type="ECO:0000256" key="3">
    <source>
        <dbReference type="ARBA" id="ARBA00023163"/>
    </source>
</evidence>
<dbReference type="EMBL" id="NJIH01000009">
    <property type="protein sequence ID" value="OWT57534.1"/>
    <property type="molecule type" value="Genomic_DNA"/>
</dbReference>
<evidence type="ECO:0000313" key="5">
    <source>
        <dbReference type="EMBL" id="OWT57534.1"/>
    </source>
</evidence>
<keyword evidence="3" id="KW-0804">Transcription</keyword>
<comment type="caution">
    <text evidence="5">The sequence shown here is derived from an EMBL/GenBank/DDBJ whole genome shotgun (WGS) entry which is preliminary data.</text>
</comment>
<dbReference type="SMART" id="SM00895">
    <property type="entry name" value="FCD"/>
    <property type="match status" value="1"/>
</dbReference>
<keyword evidence="1" id="KW-0805">Transcription regulation</keyword>
<dbReference type="InterPro" id="IPR000524">
    <property type="entry name" value="Tscrpt_reg_HTH_GntR"/>
</dbReference>
<dbReference type="PROSITE" id="PS50949">
    <property type="entry name" value="HTH_GNTR"/>
    <property type="match status" value="1"/>
</dbReference>
<dbReference type="InterPro" id="IPR011711">
    <property type="entry name" value="GntR_C"/>
</dbReference>
<evidence type="ECO:0000256" key="1">
    <source>
        <dbReference type="ARBA" id="ARBA00023015"/>
    </source>
</evidence>
<dbReference type="AlphaFoldDB" id="A0A225M873"/>
<evidence type="ECO:0000259" key="4">
    <source>
        <dbReference type="PROSITE" id="PS50949"/>
    </source>
</evidence>
<dbReference type="GO" id="GO:0003677">
    <property type="term" value="F:DNA binding"/>
    <property type="evidence" value="ECO:0007669"/>
    <property type="project" value="UniProtKB-KW"/>
</dbReference>
<dbReference type="PANTHER" id="PTHR43537">
    <property type="entry name" value="TRANSCRIPTIONAL REGULATOR, GNTR FAMILY"/>
    <property type="match status" value="1"/>
</dbReference>
<dbReference type="InterPro" id="IPR008920">
    <property type="entry name" value="TF_FadR/GntR_C"/>
</dbReference>
<keyword evidence="6" id="KW-1185">Reference proteome</keyword>
<evidence type="ECO:0000256" key="2">
    <source>
        <dbReference type="ARBA" id="ARBA00023125"/>
    </source>
</evidence>
<reference evidence="6" key="1">
    <citation type="submission" date="2017-06" db="EMBL/GenBank/DDBJ databases">
        <title>Herbaspirillum phytohormonus sp. nov., isolated from the root nodule of Robinia pseudoacacia in lead-zinc mine.</title>
        <authorList>
            <person name="Fan M."/>
            <person name="Lin Y."/>
        </authorList>
    </citation>
    <scope>NUCLEOTIDE SEQUENCE [LARGE SCALE GENOMIC DNA]</scope>
    <source>
        <strain evidence="6">SC-089</strain>
    </source>
</reference>